<accession>A0A1H2XAK1</accession>
<proteinExistence type="predicted"/>
<organism evidence="1 2">
    <name type="scientific">Nitrosomonas communis</name>
    <dbReference type="NCBI Taxonomy" id="44574"/>
    <lineage>
        <taxon>Bacteria</taxon>
        <taxon>Pseudomonadati</taxon>
        <taxon>Pseudomonadota</taxon>
        <taxon>Betaproteobacteria</taxon>
        <taxon>Nitrosomonadales</taxon>
        <taxon>Nitrosomonadaceae</taxon>
        <taxon>Nitrosomonas</taxon>
    </lineage>
</organism>
<protein>
    <submittedName>
        <fullName evidence="1">Uncharacterized protein</fullName>
    </submittedName>
</protein>
<dbReference type="Proteomes" id="UP000183454">
    <property type="component" value="Unassembled WGS sequence"/>
</dbReference>
<reference evidence="1 2" key="1">
    <citation type="submission" date="2016-10" db="EMBL/GenBank/DDBJ databases">
        <authorList>
            <person name="de Groot N.N."/>
        </authorList>
    </citation>
    <scope>NUCLEOTIDE SEQUENCE [LARGE SCALE GENOMIC DNA]</scope>
    <source>
        <strain evidence="1 2">Nm110</strain>
    </source>
</reference>
<evidence type="ECO:0000313" key="2">
    <source>
        <dbReference type="Proteomes" id="UP000183454"/>
    </source>
</evidence>
<dbReference type="AlphaFoldDB" id="A0A1H2XAK1"/>
<sequence>MVANGFFNKPNANMLLHGTGIEVKTNLSGQKGGNVMILPGLQLVHTSI</sequence>
<name>A0A1H2XAK1_9PROT</name>
<dbReference type="EMBL" id="FNNH01000036">
    <property type="protein sequence ID" value="SDW89474.1"/>
    <property type="molecule type" value="Genomic_DNA"/>
</dbReference>
<evidence type="ECO:0000313" key="1">
    <source>
        <dbReference type="EMBL" id="SDW89474.1"/>
    </source>
</evidence>
<gene>
    <name evidence="1" type="ORF">SAMN05421882_103619</name>
</gene>